<dbReference type="RefSeq" id="WP_212014814.1">
    <property type="nucleotide sequence ID" value="NZ_JAAFYZ010000122.1"/>
</dbReference>
<comment type="caution">
    <text evidence="3">The sequence shown here is derived from an EMBL/GenBank/DDBJ whole genome shotgun (WGS) entry which is preliminary data.</text>
</comment>
<dbReference type="PROSITE" id="PS51257">
    <property type="entry name" value="PROKAR_LIPOPROTEIN"/>
    <property type="match status" value="1"/>
</dbReference>
<name>A0ABS5KY40_9ACTN</name>
<keyword evidence="2" id="KW-0732">Signal</keyword>
<dbReference type="EMBL" id="JAAFYZ010000122">
    <property type="protein sequence ID" value="MBS2550977.1"/>
    <property type="molecule type" value="Genomic_DNA"/>
</dbReference>
<evidence type="ECO:0000256" key="2">
    <source>
        <dbReference type="SAM" id="SignalP"/>
    </source>
</evidence>
<dbReference type="Proteomes" id="UP000730482">
    <property type="component" value="Unassembled WGS sequence"/>
</dbReference>
<feature type="signal peptide" evidence="2">
    <location>
        <begin position="1"/>
        <end position="31"/>
    </location>
</feature>
<gene>
    <name evidence="3" type="ORF">KGQ19_29305</name>
</gene>
<reference evidence="3 4" key="1">
    <citation type="submission" date="2020-02" db="EMBL/GenBank/DDBJ databases">
        <title>Acidophilic actinobacteria isolated from forest soil.</title>
        <authorList>
            <person name="Golinska P."/>
        </authorList>
    </citation>
    <scope>NUCLEOTIDE SEQUENCE [LARGE SCALE GENOMIC DNA]</scope>
    <source>
        <strain evidence="3 4">NL8</strain>
    </source>
</reference>
<sequence>MMRSRISTAAVAAIAASLVAGLGACSSTSKAAGGGSTAAPSTSATAPAGGAGTSSPTGDGSPSAGSPSTGSPSTGSTSAFTAAQLEAMRAKVASAFGQGVTAPPHYDQPTVNTTELAADFDSPATMNASWGTGPVGSERPMDCGTAKYDGIVIGAVRASGSNATVPVMLYENNKAGAVEVTVTVDPASGVIKGTACGGAPSPTDFPGIAPIATYYGAVLTDDQSVVDNKSHPYFTSAFAAWTGDGDYNTDECGQNGPDRWIVALTGTTSAASTWDFAPGAVMTLPDPTVPAMRTGFTSALAVDLGSAKISRVTCGRAYPPVLGSNTKPADYAQQLLDYYRVAAQQKSLGVDAEAAIRPFFVSDAAFTKAWGSTGTVPLLCTKKVPLSVMMADGTSLTTSGTQSTLHMVTWPDWHPDAPGQEASKFTAVFDTKTMKISSITCS</sequence>
<protein>
    <recommendedName>
        <fullName evidence="5">LppP/LprE lipoprotein</fullName>
    </recommendedName>
</protein>
<evidence type="ECO:0000256" key="1">
    <source>
        <dbReference type="SAM" id="MobiDB-lite"/>
    </source>
</evidence>
<evidence type="ECO:0000313" key="4">
    <source>
        <dbReference type="Proteomes" id="UP000730482"/>
    </source>
</evidence>
<organism evidence="3 4">
    <name type="scientific">Catenulispora pinistramenti</name>
    <dbReference type="NCBI Taxonomy" id="2705254"/>
    <lineage>
        <taxon>Bacteria</taxon>
        <taxon>Bacillati</taxon>
        <taxon>Actinomycetota</taxon>
        <taxon>Actinomycetes</taxon>
        <taxon>Catenulisporales</taxon>
        <taxon>Catenulisporaceae</taxon>
        <taxon>Catenulispora</taxon>
    </lineage>
</organism>
<accession>A0ABS5KY40</accession>
<feature type="region of interest" description="Disordered" evidence="1">
    <location>
        <begin position="29"/>
        <end position="77"/>
    </location>
</feature>
<keyword evidence="4" id="KW-1185">Reference proteome</keyword>
<proteinExistence type="predicted"/>
<evidence type="ECO:0000313" key="3">
    <source>
        <dbReference type="EMBL" id="MBS2550977.1"/>
    </source>
</evidence>
<evidence type="ECO:0008006" key="5">
    <source>
        <dbReference type="Google" id="ProtNLM"/>
    </source>
</evidence>
<feature type="chain" id="PRO_5046268503" description="LppP/LprE lipoprotein" evidence="2">
    <location>
        <begin position="32"/>
        <end position="442"/>
    </location>
</feature>